<sequence>MVGETARARGPLPVCTVPACERWPRGGCLGGLAGCWETGWVRPRTSTPASAVGQHAGVVQDQDQAKNTAGHWHSHSGHINTAPRRRWSAKKPAPPPRVILIHSYGHRHHTVTAYAQGSVALGQLEMIANTVRGTPVQLSSARAAYPRNGN</sequence>
<gene>
    <name evidence="2" type="ORF">CALCODRAFT_301631</name>
</gene>
<dbReference type="AlphaFoldDB" id="A0A165FIB4"/>
<dbReference type="InParanoid" id="A0A165FIB4"/>
<keyword evidence="3" id="KW-1185">Reference proteome</keyword>
<reference evidence="2 3" key="1">
    <citation type="journal article" date="2016" name="Mol. Biol. Evol.">
        <title>Comparative Genomics of Early-Diverging Mushroom-Forming Fungi Provides Insights into the Origins of Lignocellulose Decay Capabilities.</title>
        <authorList>
            <person name="Nagy L.G."/>
            <person name="Riley R."/>
            <person name="Tritt A."/>
            <person name="Adam C."/>
            <person name="Daum C."/>
            <person name="Floudas D."/>
            <person name="Sun H."/>
            <person name="Yadav J.S."/>
            <person name="Pangilinan J."/>
            <person name="Larsson K.H."/>
            <person name="Matsuura K."/>
            <person name="Barry K."/>
            <person name="Labutti K."/>
            <person name="Kuo R."/>
            <person name="Ohm R.A."/>
            <person name="Bhattacharya S.S."/>
            <person name="Shirouzu T."/>
            <person name="Yoshinaga Y."/>
            <person name="Martin F.M."/>
            <person name="Grigoriev I.V."/>
            <person name="Hibbett D.S."/>
        </authorList>
    </citation>
    <scope>NUCLEOTIDE SEQUENCE [LARGE SCALE GENOMIC DNA]</scope>
    <source>
        <strain evidence="2 3">HHB12733</strain>
    </source>
</reference>
<evidence type="ECO:0000256" key="1">
    <source>
        <dbReference type="SAM" id="MobiDB-lite"/>
    </source>
</evidence>
<organism evidence="2 3">
    <name type="scientific">Calocera cornea HHB12733</name>
    <dbReference type="NCBI Taxonomy" id="1353952"/>
    <lineage>
        <taxon>Eukaryota</taxon>
        <taxon>Fungi</taxon>
        <taxon>Dikarya</taxon>
        <taxon>Basidiomycota</taxon>
        <taxon>Agaricomycotina</taxon>
        <taxon>Dacrymycetes</taxon>
        <taxon>Dacrymycetales</taxon>
        <taxon>Dacrymycetaceae</taxon>
        <taxon>Calocera</taxon>
    </lineage>
</organism>
<accession>A0A165FIB4</accession>
<evidence type="ECO:0000313" key="3">
    <source>
        <dbReference type="Proteomes" id="UP000076842"/>
    </source>
</evidence>
<name>A0A165FIB4_9BASI</name>
<proteinExistence type="predicted"/>
<evidence type="ECO:0000313" key="2">
    <source>
        <dbReference type="EMBL" id="KZT56790.1"/>
    </source>
</evidence>
<feature type="region of interest" description="Disordered" evidence="1">
    <location>
        <begin position="68"/>
        <end position="93"/>
    </location>
</feature>
<protein>
    <submittedName>
        <fullName evidence="2">Uncharacterized protein</fullName>
    </submittedName>
</protein>
<dbReference type="Proteomes" id="UP000076842">
    <property type="component" value="Unassembled WGS sequence"/>
</dbReference>
<dbReference type="EMBL" id="KV423972">
    <property type="protein sequence ID" value="KZT56790.1"/>
    <property type="molecule type" value="Genomic_DNA"/>
</dbReference>